<dbReference type="AlphaFoldDB" id="A0A7G8Q5B8"/>
<dbReference type="EMBL" id="CP060412">
    <property type="protein sequence ID" value="QNK01976.1"/>
    <property type="molecule type" value="Genomic_DNA"/>
</dbReference>
<dbReference type="RefSeq" id="WP_187057434.1">
    <property type="nucleotide sequence ID" value="NZ_CP060412.1"/>
</dbReference>
<evidence type="ECO:0000313" key="1">
    <source>
        <dbReference type="EMBL" id="QNK01976.1"/>
    </source>
</evidence>
<keyword evidence="2" id="KW-1185">Reference proteome</keyword>
<gene>
    <name evidence="1" type="ORF">H8F01_02050</name>
</gene>
<dbReference type="KEGG" id="dtl:H8F01_02050"/>
<reference evidence="1 2" key="1">
    <citation type="submission" date="2020-08" db="EMBL/GenBank/DDBJ databases">
        <title>Dyella sp. G9 isolated from forest soil.</title>
        <authorList>
            <person name="Fu J."/>
            <person name="Qiu L."/>
        </authorList>
    </citation>
    <scope>NUCLEOTIDE SEQUENCE [LARGE SCALE GENOMIC DNA]</scope>
    <source>
        <strain evidence="1 2">G9</strain>
    </source>
</reference>
<evidence type="ECO:0000313" key="2">
    <source>
        <dbReference type="Proteomes" id="UP000515873"/>
    </source>
</evidence>
<organism evidence="1 2">
    <name type="scientific">Dyella telluris</name>
    <dbReference type="NCBI Taxonomy" id="2763498"/>
    <lineage>
        <taxon>Bacteria</taxon>
        <taxon>Pseudomonadati</taxon>
        <taxon>Pseudomonadota</taxon>
        <taxon>Gammaproteobacteria</taxon>
        <taxon>Lysobacterales</taxon>
        <taxon>Rhodanobacteraceae</taxon>
        <taxon>Dyella</taxon>
    </lineage>
</organism>
<accession>A0A7G8Q5B8</accession>
<proteinExistence type="predicted"/>
<dbReference type="Proteomes" id="UP000515873">
    <property type="component" value="Chromosome"/>
</dbReference>
<name>A0A7G8Q5B8_9GAMM</name>
<protein>
    <submittedName>
        <fullName evidence="1">GYD domain-containing protein</fullName>
    </submittedName>
</protein>
<sequence>MATYITLTHLTEQGMRSIKDTTKRAEALQAVAGKFGAKLRDVYWTFGQYDIVTIIDAPDEQSAVAFGLTISAAGNTRSELLRAFTGAEMQSVLGKMG</sequence>
<dbReference type="InterPro" id="IPR014845">
    <property type="entry name" value="GYD/TTHA1554"/>
</dbReference>
<dbReference type="Pfam" id="PF08734">
    <property type="entry name" value="GYD"/>
    <property type="match status" value="1"/>
</dbReference>